<evidence type="ECO:0000256" key="4">
    <source>
        <dbReference type="ARBA" id="ARBA00022614"/>
    </source>
</evidence>
<dbReference type="InterPro" id="IPR032675">
    <property type="entry name" value="LRR_dom_sf"/>
</dbReference>
<dbReference type="FunFam" id="2.60.40.10:FF:000621">
    <property type="entry name" value="Immunoglobulin superfamily member 10"/>
    <property type="match status" value="1"/>
</dbReference>
<feature type="domain" description="Ig-like" evidence="15">
    <location>
        <begin position="2350"/>
        <end position="2428"/>
    </location>
</feature>
<dbReference type="FunFam" id="2.60.40.10:FF:001373">
    <property type="entry name" value="Immunoglobulin superfamily member 10"/>
    <property type="match status" value="1"/>
</dbReference>
<accession>F6UBY5</accession>
<evidence type="ECO:0000256" key="14">
    <source>
        <dbReference type="SAM" id="SignalP"/>
    </source>
</evidence>
<dbReference type="Pfam" id="PF13855">
    <property type="entry name" value="LRR_8"/>
    <property type="match status" value="2"/>
</dbReference>
<dbReference type="SMART" id="SM00013">
    <property type="entry name" value="LRRNT"/>
    <property type="match status" value="1"/>
</dbReference>
<feature type="compositionally biased region" description="Basic and acidic residues" evidence="13">
    <location>
        <begin position="1570"/>
        <end position="1591"/>
    </location>
</feature>
<reference evidence="16 17" key="1">
    <citation type="journal article" date="2008" name="Nature">
        <title>Genome analysis of the platypus reveals unique signatures of evolution.</title>
        <authorList>
            <person name="Warren W.C."/>
            <person name="Hillier L.W."/>
            <person name="Marshall Graves J.A."/>
            <person name="Birney E."/>
            <person name="Ponting C.P."/>
            <person name="Grutzner F."/>
            <person name="Belov K."/>
            <person name="Miller W."/>
            <person name="Clarke L."/>
            <person name="Chinwalla A.T."/>
            <person name="Yang S.P."/>
            <person name="Heger A."/>
            <person name="Locke D.P."/>
            <person name="Miethke P."/>
            <person name="Waters P.D."/>
            <person name="Veyrunes F."/>
            <person name="Fulton L."/>
            <person name="Fulton B."/>
            <person name="Graves T."/>
            <person name="Wallis J."/>
            <person name="Puente X.S."/>
            <person name="Lopez-Otin C."/>
            <person name="Ordonez G.R."/>
            <person name="Eichler E.E."/>
            <person name="Chen L."/>
            <person name="Cheng Z."/>
            <person name="Deakin J.E."/>
            <person name="Alsop A."/>
            <person name="Thompson K."/>
            <person name="Kirby P."/>
            <person name="Papenfuss A.T."/>
            <person name="Wakefield M.J."/>
            <person name="Olender T."/>
            <person name="Lancet D."/>
            <person name="Huttley G.A."/>
            <person name="Smit A.F."/>
            <person name="Pask A."/>
            <person name="Temple-Smith P."/>
            <person name="Batzer M.A."/>
            <person name="Walker J.A."/>
            <person name="Konkel M.K."/>
            <person name="Harris R.S."/>
            <person name="Whittington C.M."/>
            <person name="Wong E.S."/>
            <person name="Gemmell N.J."/>
            <person name="Buschiazzo E."/>
            <person name="Vargas Jentzsch I.M."/>
            <person name="Merkel A."/>
            <person name="Schmitz J."/>
            <person name="Zemann A."/>
            <person name="Churakov G."/>
            <person name="Kriegs J.O."/>
            <person name="Brosius J."/>
            <person name="Murchison E.P."/>
            <person name="Sachidanandam R."/>
            <person name="Smith C."/>
            <person name="Hannon G.J."/>
            <person name="Tsend-Ayush E."/>
            <person name="McMillan D."/>
            <person name="Attenborough R."/>
            <person name="Rens W."/>
            <person name="Ferguson-Smith M."/>
            <person name="Lefevre C.M."/>
            <person name="Sharp J.A."/>
            <person name="Nicholas K.R."/>
            <person name="Ray D.A."/>
            <person name="Kube M."/>
            <person name="Reinhardt R."/>
            <person name="Pringle T.H."/>
            <person name="Taylor J."/>
            <person name="Jones R.C."/>
            <person name="Nixon B."/>
            <person name="Dacheux J.L."/>
            <person name="Niwa H."/>
            <person name="Sekita Y."/>
            <person name="Huang X."/>
            <person name="Stark A."/>
            <person name="Kheradpour P."/>
            <person name="Kellis M."/>
            <person name="Flicek P."/>
            <person name="Chen Y."/>
            <person name="Webber C."/>
            <person name="Hardison R."/>
            <person name="Nelson J."/>
            <person name="Hallsworth-Pepin K."/>
            <person name="Delehaunty K."/>
            <person name="Markovic C."/>
            <person name="Minx P."/>
            <person name="Feng Y."/>
            <person name="Kremitzki C."/>
            <person name="Mitreva M."/>
            <person name="Glasscock J."/>
            <person name="Wylie T."/>
            <person name="Wohldmann P."/>
            <person name="Thiru P."/>
            <person name="Nhan M.N."/>
            <person name="Pohl C.S."/>
            <person name="Smith S.M."/>
            <person name="Hou S."/>
            <person name="Nefedov M."/>
            <person name="de Jong P.J."/>
            <person name="Renfree M.B."/>
            <person name="Mardis E.R."/>
            <person name="Wilson R.K."/>
        </authorList>
    </citation>
    <scope>NUCLEOTIDE SEQUENCE [LARGE SCALE GENOMIC DNA]</scope>
    <source>
        <strain evidence="16 17">Glennie</strain>
    </source>
</reference>
<dbReference type="InterPro" id="IPR007110">
    <property type="entry name" value="Ig-like_dom"/>
</dbReference>
<dbReference type="FunFam" id="2.60.40.10:FF:000076">
    <property type="entry name" value="Leucine-rich repeat and Ig domain-containing 4"/>
    <property type="match status" value="1"/>
</dbReference>
<feature type="domain" description="Ig-like" evidence="15">
    <location>
        <begin position="582"/>
        <end position="672"/>
    </location>
</feature>
<dbReference type="FunFam" id="2.60.40.10:FF:001188">
    <property type="entry name" value="Immunoglobulin superfamily member 10"/>
    <property type="match status" value="1"/>
</dbReference>
<feature type="domain" description="Ig-like" evidence="15">
    <location>
        <begin position="2066"/>
        <end position="2148"/>
    </location>
</feature>
<feature type="compositionally biased region" description="Basic residues" evidence="13">
    <location>
        <begin position="1356"/>
        <end position="1368"/>
    </location>
</feature>
<dbReference type="PANTHER" id="PTHR45842:SF2">
    <property type="entry name" value="IMMUNOGLOBULIN SUPERFAMILY MEMBER 10"/>
    <property type="match status" value="1"/>
</dbReference>
<dbReference type="STRING" id="9258.ENSOANP00000017354"/>
<feature type="compositionally biased region" description="Polar residues" evidence="13">
    <location>
        <begin position="1108"/>
        <end position="1131"/>
    </location>
</feature>
<dbReference type="PROSITE" id="PS50835">
    <property type="entry name" value="IG_LIKE"/>
    <property type="match status" value="12"/>
</dbReference>
<dbReference type="SMART" id="SM00409">
    <property type="entry name" value="IG"/>
    <property type="match status" value="12"/>
</dbReference>
<feature type="compositionally biased region" description="Polar residues" evidence="13">
    <location>
        <begin position="827"/>
        <end position="844"/>
    </location>
</feature>
<dbReference type="InterPro" id="IPR001611">
    <property type="entry name" value="Leu-rich_rpt"/>
</dbReference>
<dbReference type="RefSeq" id="XP_028917486.1">
    <property type="nucleotide sequence ID" value="XM_029061653.2"/>
</dbReference>
<keyword evidence="9" id="KW-0472">Membrane</keyword>
<keyword evidence="17" id="KW-1185">Reference proteome</keyword>
<evidence type="ECO:0000256" key="9">
    <source>
        <dbReference type="ARBA" id="ARBA00023136"/>
    </source>
</evidence>
<name>F6UBY5_ORNAN</name>
<feature type="region of interest" description="Disordered" evidence="13">
    <location>
        <begin position="827"/>
        <end position="848"/>
    </location>
</feature>
<evidence type="ECO:0000256" key="6">
    <source>
        <dbReference type="ARBA" id="ARBA00022729"/>
    </source>
</evidence>
<keyword evidence="7" id="KW-0677">Repeat</keyword>
<dbReference type="InterPro" id="IPR013106">
    <property type="entry name" value="Ig_V-set"/>
</dbReference>
<evidence type="ECO:0000256" key="8">
    <source>
        <dbReference type="ARBA" id="ARBA00022989"/>
    </source>
</evidence>
<dbReference type="Pfam" id="PF07679">
    <property type="entry name" value="I-set"/>
    <property type="match status" value="5"/>
</dbReference>
<dbReference type="CTD" id="285313"/>
<evidence type="ECO:0000256" key="13">
    <source>
        <dbReference type="SAM" id="MobiDB-lite"/>
    </source>
</evidence>
<evidence type="ECO:0000256" key="11">
    <source>
        <dbReference type="ARBA" id="ARBA00023180"/>
    </source>
</evidence>
<feature type="domain" description="Ig-like" evidence="15">
    <location>
        <begin position="2248"/>
        <end position="2344"/>
    </location>
</feature>
<feature type="region of interest" description="Disordered" evidence="13">
    <location>
        <begin position="1305"/>
        <end position="1327"/>
    </location>
</feature>
<keyword evidence="6 14" id="KW-0732">Signal</keyword>
<feature type="region of interest" description="Disordered" evidence="13">
    <location>
        <begin position="1108"/>
        <end position="1138"/>
    </location>
</feature>
<dbReference type="Proteomes" id="UP000002279">
    <property type="component" value="Chromosome 1"/>
</dbReference>
<feature type="domain" description="Ig-like" evidence="15">
    <location>
        <begin position="2541"/>
        <end position="2636"/>
    </location>
</feature>
<feature type="domain" description="Ig-like" evidence="15">
    <location>
        <begin position="501"/>
        <end position="579"/>
    </location>
</feature>
<dbReference type="InterPro" id="IPR000372">
    <property type="entry name" value="LRRNT"/>
</dbReference>
<dbReference type="FunFam" id="2.60.40.10:FF:001065">
    <property type="entry name" value="Immunoglobulin superfamily member 10"/>
    <property type="match status" value="1"/>
</dbReference>
<feature type="compositionally biased region" description="Basic residues" evidence="13">
    <location>
        <begin position="724"/>
        <end position="737"/>
    </location>
</feature>
<evidence type="ECO:0000256" key="10">
    <source>
        <dbReference type="ARBA" id="ARBA00023157"/>
    </source>
</evidence>
<organism evidence="16 17">
    <name type="scientific">Ornithorhynchus anatinus</name>
    <name type="common">Duckbill platypus</name>
    <dbReference type="NCBI Taxonomy" id="9258"/>
    <lineage>
        <taxon>Eukaryota</taxon>
        <taxon>Metazoa</taxon>
        <taxon>Chordata</taxon>
        <taxon>Craniata</taxon>
        <taxon>Vertebrata</taxon>
        <taxon>Euteleostomi</taxon>
        <taxon>Mammalia</taxon>
        <taxon>Monotremata</taxon>
        <taxon>Ornithorhynchidae</taxon>
        <taxon>Ornithorhynchus</taxon>
    </lineage>
</organism>
<dbReference type="OMA" id="VTWIMPD"/>
<dbReference type="SMART" id="SM00408">
    <property type="entry name" value="IGc2"/>
    <property type="match status" value="12"/>
</dbReference>
<feature type="domain" description="Ig-like" evidence="15">
    <location>
        <begin position="2445"/>
        <end position="2535"/>
    </location>
</feature>
<dbReference type="SUPFAM" id="SSF48726">
    <property type="entry name" value="Immunoglobulin"/>
    <property type="match status" value="12"/>
</dbReference>
<dbReference type="GO" id="GO:0043005">
    <property type="term" value="C:neuron projection"/>
    <property type="evidence" value="ECO:0000318"/>
    <property type="project" value="GO_Central"/>
</dbReference>
<dbReference type="CDD" id="cd00096">
    <property type="entry name" value="Ig"/>
    <property type="match status" value="3"/>
</dbReference>
<evidence type="ECO:0000256" key="3">
    <source>
        <dbReference type="ARBA" id="ARBA00022525"/>
    </source>
</evidence>
<dbReference type="Gene3D" id="2.60.40.10">
    <property type="entry name" value="Immunoglobulins"/>
    <property type="match status" value="12"/>
</dbReference>
<gene>
    <name evidence="16" type="primary">IGSF10</name>
</gene>
<evidence type="ECO:0000256" key="5">
    <source>
        <dbReference type="ARBA" id="ARBA00022692"/>
    </source>
</evidence>
<feature type="compositionally biased region" description="Polar residues" evidence="13">
    <location>
        <begin position="1370"/>
        <end position="1387"/>
    </location>
</feature>
<dbReference type="OrthoDB" id="10062932at2759"/>
<feature type="compositionally biased region" description="Polar residues" evidence="13">
    <location>
        <begin position="1345"/>
        <end position="1355"/>
    </location>
</feature>
<dbReference type="FunCoup" id="F6UBY5">
    <property type="interactions" value="113"/>
</dbReference>
<dbReference type="InParanoid" id="F6UBY5"/>
<dbReference type="InterPro" id="IPR036179">
    <property type="entry name" value="Ig-like_dom_sf"/>
</dbReference>
<keyword evidence="12" id="KW-0393">Immunoglobulin domain</keyword>
<dbReference type="FunFam" id="2.60.40.10:FF:001377">
    <property type="entry name" value="Matrix remodeling associated 5"/>
    <property type="match status" value="1"/>
</dbReference>
<dbReference type="SMART" id="SM00406">
    <property type="entry name" value="IGv"/>
    <property type="match status" value="7"/>
</dbReference>
<dbReference type="HOGENOM" id="CLU_000580_0_0_1"/>
<feature type="domain" description="Ig-like" evidence="15">
    <location>
        <begin position="1954"/>
        <end position="2033"/>
    </location>
</feature>
<dbReference type="InterPro" id="IPR013783">
    <property type="entry name" value="Ig-like_fold"/>
</dbReference>
<feature type="region of interest" description="Disordered" evidence="13">
    <location>
        <begin position="680"/>
        <end position="740"/>
    </location>
</feature>
<sequence length="2636" mass="291256">MSGFAPRRRVKGRGNPCLLASSSFFISICLAALPGTGACPRRCACYVPTEVHCTFRYLTALPDHIPPNVERINLGYNSVVKLTEKNFLGLNHLELLMLHSNAIHTIPDKVFTGLPALQVLKMSYNKVRKLHKDTFYGLKSLIRLHMDHNNIEFINPEAFHGLSALRLVHLEGNFLTKLHPDTFVSLRFLQTFPISFIKHIYLSDNFLTSLPQEMVEQMPDLESLYLHGNPWICDCGLEWFPGWMERNPDVVKCKRDRNSSASQQCPVCKNPWNSKDRLLAEIPASALVCTKPVIDPTLKLRNTSLSEEGDSTPASPKEFLAPIGSMDLNMADHSGNEAKLVCDIQKPSIKSPISLLRENDLSLLNVSFSTFLICNIDSAHIQTLWRILALYSVSPLRMERSHLLTETPHVSYKYKQVTSKSEDIFTDIEAEVGAEPTWLMQDHFLLQLDRTATTLSTLHIRFWTEAQITLPPVGDGGRGRYKWTAICRDNSTKLQHTVLVGETVDLNCPGHGDPAPHVEWVLADGSRVKAPYVSEDGRILIDKAGKLELQTADRFDAGLYHCISTNYGDADVLTYRVIMVEPDLGDRHVNGVRRTVILGETIDLPCQSTGVPDASVSWVLPGPILLHRSSRNKHIFSNGTLRVQRVTPRDGGLYRCVAANPYGVDFLTFRVSVESTGNAALTRDDGETDGSGQEEHKIASKVTELPPERTDGTSPPATEPVGRNARKGQPRSRMTYHHRGDYWNRQFRGHRRQFPPSIRRIDPQRWAAFVEKTKKNSPPEKPDNSTSTPMPNVKQFSKDLGDGEGSSGVSPPEEEFLLPVTKTLTISANTSTSKPTVPSGNNKANFGPVPEATPAGSSWLFSTERSETATLHADHELSPSVTAMPKKTNITQASLMNGQELMKRPATTFSSLLTNTGEFRKVDQMSASLGKRNERYKKPSEELVEETIKDIHFEKSHVEDKAELLTDSSHYTSLSTVSRPRDERLYFLTTQKTITPSPLPGSTITAHHQIQVINDLVTTVPMSKHYGRRRKISGRRRIIRPNRIPNIRERYNFARLQFKGFAEERTTFLPTTVLDRKCSSCTSGPTLPPMPIYSVTPRISYSTPTPFQVNAPTAPHDQSTTLPTRPASPTQVKMEPNLEVEKPTPTIRFFYAESTQVTPQNDSVTNAPISIHTEQIPSTSISGPMVIHTSVSAIWETAPVTSSYSVESANSLTSAAQPTVRASRRKIPWHHIFVHSPVQKETINSHKPSSLAGITPGLSQITPVQSTVGAFHIHLKTISTRQDQTENFLLPTRATVAHDNLLERHSPRDTGIPVERPSPSLTPHLASSTADSSRITFPSLPHTLATVTQTPTARSVKQKGQRRKRPQKRITTAQSMTSTQSPAFAPFGTTSPSMFKMVRTLMLPPIPEYSPSPPQGTSGVPVKFSPPPVSLHRADVTREISRVTTQPLKTNAKMAGPRKPLEVSTPEKSTFTLPATPQFLKDNDHIPAMPPIGTLGISIGYPEQPSTLISDTTRAGLPQTSRVDTLQLLTEVPPDSRSSPNTKSPAGTTLFSNTQHLGLLPPLVTVPPRSWKDKTATPRWSNKFEHKPNSEIPERGQTVRENTVTVPKSSLPATSSLHTLGQEREKVDSIGSSFDQAANQEITGSHHLTLDSLPRKRFEKPRIIGGKAASFTVLVNSDAFIPCEASGTPHPTIYWSRGSLGLIIASGRQEGRFQVFANGTLSIQATRVQDRGQYLCVAVNPQGSDRLLVTLSVVTYPPRILDSRTREITVHVGSSAEVSCRAEGRPLPTRSWILANKTVIREASEGSRRVSVKPDGTLVVRSLTVYDRGVYTCLARNPAGMDSLSVKIQVIAAPPLILEEKRQHVVGTWGGSLKLPCTVEGNPQPTVHWVLSDGTKVKPLQLVNARWFLLANGTLYTQNLALSDSGRYECIATSSTGSERRVVNLMIERRDSVPSIETASPKLTELNLGDPLFLNCSATGTPEPRIIWRLPSRAVIDRWHRMGSRIHVFPNGSLVIRAVTDKDAGDYLCVARNKMGEDLLLMKVILRMKAAQIDHKQHFKKQVPYGKDFRVDCKASGSPVPEISWSLPDGTMVNNVMQADDSGHRSRRYVLFDNGTLYFNKVGMAEEGDYTCYAQNTLGKDEMKVHLTVVTPAPQIRQSPKSYQRVRAGETVILDCEVMGEPSPKIFWLLPSSDKVSSSSDRYLLHTNGSLSISKVKLLDSGEYVCVARNSGGDDTKLYKLDVISRPPAINSWYANKTVIKTTAVRHSKKHIDCRAEGMPPPQIMWIMPDHIFLTAPYYGSRITVHPNGTLEIRNVRSSDTAEFTCVARNDGGESVLVVQLEVLEMLRRPTFRNPFNEKVIALPGTPTALNCSVIGNPPPEIIWLLPNGTQFPARAGNARFHIRSNGSLVIQNPTKDDAGRYRCTAKNQVGYIEKLIILEVAQKPVILTYVLEAIKGISGQLLSLHCVSSGSPKPTVTWTVPGGRVIDRSHAWGRYILHENGTLVIQEATVHDRGNYICKAKNSIGVATVAVPVTIVAYAPRITNRPPRSIHTVSGVAVQLNCVALGIPKPEITWEMPDHSVLSTAGGGRSSGSELLHPRGTLVIQNPQTSDSGVYKCTAKNQLGWDSAMTYIRVH</sequence>
<feature type="signal peptide" evidence="14">
    <location>
        <begin position="1"/>
        <end position="31"/>
    </location>
</feature>
<keyword evidence="4" id="KW-0433">Leucine-rich repeat</keyword>
<feature type="domain" description="Ig-like" evidence="15">
    <location>
        <begin position="1758"/>
        <end position="1849"/>
    </location>
</feature>
<dbReference type="GeneTree" id="ENSGT00940000158290"/>
<comment type="subcellular location">
    <subcellularLocation>
        <location evidence="1">Membrane</location>
        <topology evidence="1">Single-pass membrane protein</topology>
    </subcellularLocation>
    <subcellularLocation>
        <location evidence="2">Secreted</location>
    </subcellularLocation>
</comment>
<feature type="region of interest" description="Disordered" evidence="13">
    <location>
        <begin position="1532"/>
        <end position="1591"/>
    </location>
</feature>
<evidence type="ECO:0000256" key="12">
    <source>
        <dbReference type="ARBA" id="ARBA00023319"/>
    </source>
</evidence>
<dbReference type="InterPro" id="IPR000483">
    <property type="entry name" value="Cys-rich_flank_reg_C"/>
</dbReference>
<feature type="chain" id="PRO_5028273425" evidence="14">
    <location>
        <begin position="32"/>
        <end position="2636"/>
    </location>
</feature>
<dbReference type="FunFam" id="2.60.40.10:FF:001323">
    <property type="entry name" value="immunoglobulin superfamily member 10"/>
    <property type="match status" value="1"/>
</dbReference>
<dbReference type="eggNOG" id="KOG0619">
    <property type="taxonomic scope" value="Eukaryota"/>
</dbReference>
<dbReference type="FunFam" id="3.80.10.10:FF:000103">
    <property type="entry name" value="Immunoglobulin superfamily member 10"/>
    <property type="match status" value="1"/>
</dbReference>
<dbReference type="Bgee" id="ENSOANG00000010952">
    <property type="expression patterns" value="Expressed in endometrium and 7 other cell types or tissues"/>
</dbReference>
<dbReference type="SMART" id="SM00369">
    <property type="entry name" value="LRR_TYP"/>
    <property type="match status" value="5"/>
</dbReference>
<feature type="domain" description="Ig-like" evidence="15">
    <location>
        <begin position="1661"/>
        <end position="1752"/>
    </location>
</feature>
<feature type="domain" description="Ig-like" evidence="15">
    <location>
        <begin position="1854"/>
        <end position="1944"/>
    </location>
</feature>
<feature type="region of interest" description="Disordered" evidence="13">
    <location>
        <begin position="772"/>
        <end position="813"/>
    </location>
</feature>
<feature type="domain" description="Ig-like" evidence="15">
    <location>
        <begin position="2154"/>
        <end position="2242"/>
    </location>
</feature>
<dbReference type="PANTHER" id="PTHR45842">
    <property type="entry name" value="SYNAPTIC ADHESION-LIKE MOLECULE SALM"/>
    <property type="match status" value="1"/>
</dbReference>
<dbReference type="SMART" id="SM00082">
    <property type="entry name" value="LRRCT"/>
    <property type="match status" value="1"/>
</dbReference>
<evidence type="ECO:0000313" key="17">
    <source>
        <dbReference type="Proteomes" id="UP000002279"/>
    </source>
</evidence>
<evidence type="ECO:0000256" key="1">
    <source>
        <dbReference type="ARBA" id="ARBA00004167"/>
    </source>
</evidence>
<dbReference type="SUPFAM" id="SSF52058">
    <property type="entry name" value="L domain-like"/>
    <property type="match status" value="1"/>
</dbReference>
<evidence type="ECO:0000313" key="16">
    <source>
        <dbReference type="Ensembl" id="ENSOANP00000017354.3"/>
    </source>
</evidence>
<dbReference type="KEGG" id="oaa:100082199"/>
<dbReference type="InterPro" id="IPR003591">
    <property type="entry name" value="Leu-rich_rpt_typical-subtyp"/>
</dbReference>
<feature type="compositionally biased region" description="Low complexity" evidence="13">
    <location>
        <begin position="1557"/>
        <end position="1568"/>
    </location>
</feature>
<feature type="region of interest" description="Disordered" evidence="13">
    <location>
        <begin position="1342"/>
        <end position="1387"/>
    </location>
</feature>
<dbReference type="GO" id="GO:0005576">
    <property type="term" value="C:extracellular region"/>
    <property type="evidence" value="ECO:0007669"/>
    <property type="project" value="UniProtKB-SubCell"/>
</dbReference>
<dbReference type="Pfam" id="PF13927">
    <property type="entry name" value="Ig_3"/>
    <property type="match status" value="7"/>
</dbReference>
<proteinExistence type="predicted"/>
<keyword evidence="3" id="KW-0964">Secreted</keyword>
<feature type="compositionally biased region" description="Basic and acidic residues" evidence="13">
    <location>
        <begin position="772"/>
        <end position="783"/>
    </location>
</feature>
<protein>
    <submittedName>
        <fullName evidence="16">Immunoglobulin superfamily member 10</fullName>
    </submittedName>
</protein>
<dbReference type="InterPro" id="IPR050467">
    <property type="entry name" value="LRFN"/>
</dbReference>
<dbReference type="FunFam" id="2.60.40.10:FF:000537">
    <property type="entry name" value="immunoglobulin superfamily member 10"/>
    <property type="match status" value="1"/>
</dbReference>
<keyword evidence="11" id="KW-0325">Glycoprotein</keyword>
<keyword evidence="10" id="KW-1015">Disulfide bond</keyword>
<keyword evidence="8" id="KW-1133">Transmembrane helix</keyword>
<dbReference type="GeneID" id="100082199"/>
<dbReference type="InterPro" id="IPR013098">
    <property type="entry name" value="Ig_I-set"/>
</dbReference>
<evidence type="ECO:0000256" key="2">
    <source>
        <dbReference type="ARBA" id="ARBA00004613"/>
    </source>
</evidence>
<evidence type="ECO:0000256" key="7">
    <source>
        <dbReference type="ARBA" id="ARBA00022737"/>
    </source>
</evidence>
<dbReference type="GO" id="GO:0016020">
    <property type="term" value="C:membrane"/>
    <property type="evidence" value="ECO:0007669"/>
    <property type="project" value="UniProtKB-SubCell"/>
</dbReference>
<reference evidence="16" key="3">
    <citation type="submission" date="2025-09" db="UniProtKB">
        <authorList>
            <consortium name="Ensembl"/>
        </authorList>
    </citation>
    <scope>IDENTIFICATION</scope>
    <source>
        <strain evidence="16">Glennie</strain>
    </source>
</reference>
<dbReference type="Gene3D" id="3.80.10.10">
    <property type="entry name" value="Ribonuclease Inhibitor"/>
    <property type="match status" value="2"/>
</dbReference>
<dbReference type="InterPro" id="IPR003599">
    <property type="entry name" value="Ig_sub"/>
</dbReference>
<feature type="compositionally biased region" description="Polar residues" evidence="13">
    <location>
        <begin position="1536"/>
        <end position="1556"/>
    </location>
</feature>
<reference evidence="16" key="2">
    <citation type="submission" date="2025-08" db="UniProtKB">
        <authorList>
            <consortium name="Ensembl"/>
        </authorList>
    </citation>
    <scope>IDENTIFICATION</scope>
    <source>
        <strain evidence="16">Glennie</strain>
    </source>
</reference>
<evidence type="ECO:0000259" key="15">
    <source>
        <dbReference type="PROSITE" id="PS50835"/>
    </source>
</evidence>
<keyword evidence="5" id="KW-0812">Transmembrane</keyword>
<dbReference type="InterPro" id="IPR003598">
    <property type="entry name" value="Ig_sub2"/>
</dbReference>
<dbReference type="Ensembl" id="ENSOANT00000017357.3">
    <property type="protein sequence ID" value="ENSOANP00000017354.3"/>
    <property type="gene ID" value="ENSOANG00000010952.3"/>
</dbReference>